<feature type="region of interest" description="Disordered" evidence="1">
    <location>
        <begin position="84"/>
        <end position="109"/>
    </location>
</feature>
<proteinExistence type="predicted"/>
<accession>A0A2L0VDM9</accession>
<evidence type="ECO:0000313" key="3">
    <source>
        <dbReference type="EMBL" id="AVA09700.1"/>
    </source>
</evidence>
<organism evidence="3">
    <name type="scientific">Heterodera avenae</name>
    <name type="common">Cereal cyst nematode worm</name>
    <dbReference type="NCBI Taxonomy" id="34510"/>
    <lineage>
        <taxon>Eukaryota</taxon>
        <taxon>Metazoa</taxon>
        <taxon>Ecdysozoa</taxon>
        <taxon>Nematoda</taxon>
        <taxon>Chromadorea</taxon>
        <taxon>Rhabditida</taxon>
        <taxon>Tylenchina</taxon>
        <taxon>Tylenchomorpha</taxon>
        <taxon>Tylenchoidea</taxon>
        <taxon>Heteroderidae</taxon>
        <taxon>Heteroderinae</taxon>
        <taxon>Heterodera</taxon>
    </lineage>
</organism>
<reference evidence="3" key="1">
    <citation type="journal article" date="2018" name="Front. Plant Sci.">
        <title>Large-Scale Identification and Characterization of Heterodera avenae Putative Effectors Suppressing or Inducing Cell Death in Nicotiana benthamiana.</title>
        <authorList>
            <person name="Chen C."/>
            <person name="Chen Y."/>
            <person name="Jian H."/>
            <person name="Yang D."/>
            <person name="Dai Y."/>
            <person name="Pan L."/>
            <person name="Shi F."/>
            <person name="Yang S."/>
            <person name="Liu Q."/>
        </authorList>
    </citation>
    <scope>NUCLEOTIDE SEQUENCE</scope>
    <source>
        <strain evidence="3">Isotig17370.2</strain>
    </source>
</reference>
<name>A0A2L0VDM9_HETAV</name>
<feature type="signal peptide" evidence="2">
    <location>
        <begin position="1"/>
        <end position="22"/>
    </location>
</feature>
<sequence length="325" mass="36886">MHVQTVFLHLFVPLFVASIVWADILKDEPPRDTKNMPITRTRRSLYKAMMEDIGITKEATRFACRVLRTKFCTKFGTTLGMERTRRDTKADTNTKADTKMETKADTKMDTKADTRTDMVADTKAAATKMDTKADTKTDMVFDTKAATKMDTRAEAKADTQMDTKADTNNVQAMMDSIVPSNVATLLDRTTKELHEATQRQGFHELSQAEQERVMLEAAGKQGDIVKTKLKEAIEEARKMVERAIGTMVSYSEMPIESKLAMERVFMTLTDVTKTPTQKVERIREIERDWTPEIREALNPCTEDKQILEAARYYTDTAQQIGLANN</sequence>
<dbReference type="EMBL" id="MG525235">
    <property type="protein sequence ID" value="AVA09700.1"/>
    <property type="molecule type" value="Genomic_DNA"/>
</dbReference>
<keyword evidence="2" id="KW-0732">Signal</keyword>
<feature type="chain" id="PRO_5016830761" evidence="2">
    <location>
        <begin position="23"/>
        <end position="325"/>
    </location>
</feature>
<protein>
    <submittedName>
        <fullName evidence="3">Putative effector protein</fullName>
    </submittedName>
</protein>
<evidence type="ECO:0000256" key="2">
    <source>
        <dbReference type="SAM" id="SignalP"/>
    </source>
</evidence>
<dbReference type="AlphaFoldDB" id="A0A2L0VDM9"/>
<evidence type="ECO:0000256" key="1">
    <source>
        <dbReference type="SAM" id="MobiDB-lite"/>
    </source>
</evidence>